<organism evidence="1 2">
    <name type="scientific">Methylobacterium haplocladii</name>
    <dbReference type="NCBI Taxonomy" id="1176176"/>
    <lineage>
        <taxon>Bacteria</taxon>
        <taxon>Pseudomonadati</taxon>
        <taxon>Pseudomonadota</taxon>
        <taxon>Alphaproteobacteria</taxon>
        <taxon>Hyphomicrobiales</taxon>
        <taxon>Methylobacteriaceae</taxon>
        <taxon>Methylobacterium</taxon>
    </lineage>
</organism>
<accession>A0A512IUW6</accession>
<name>A0A512IUW6_9HYPH</name>
<gene>
    <name evidence="1" type="ORF">MHA02_38910</name>
</gene>
<keyword evidence="2" id="KW-1185">Reference proteome</keyword>
<evidence type="ECO:0000313" key="2">
    <source>
        <dbReference type="Proteomes" id="UP000321258"/>
    </source>
</evidence>
<reference evidence="1 2" key="1">
    <citation type="submission" date="2019-07" db="EMBL/GenBank/DDBJ databases">
        <title>Whole genome shotgun sequence of Methylobacterium haplocladii NBRC 107714.</title>
        <authorList>
            <person name="Hosoyama A."/>
            <person name="Uohara A."/>
            <person name="Ohji S."/>
            <person name="Ichikawa N."/>
        </authorList>
    </citation>
    <scope>NUCLEOTIDE SEQUENCE [LARGE SCALE GENOMIC DNA]</scope>
    <source>
        <strain evidence="1 2">NBRC 107714</strain>
    </source>
</reference>
<evidence type="ECO:0000313" key="1">
    <source>
        <dbReference type="EMBL" id="GEP01504.1"/>
    </source>
</evidence>
<proteinExistence type="predicted"/>
<sequence length="631" mass="69382">MSPYPEQGAVIFPIRPPYILGETACGYTLRLVEANGYDWRRSTFASRGIRMKDLTHGTTSALARILDPAIVERIDWFTPRASETGGVILCGEAFQPSQILYDRQRFCVGCWADDSGRSYGSSRRPLHLRGWWSVAALISCPLHAIRLLDRCAECSRTNRIGQASCTSCMCGADLARVARIEVPSSTLAAERYVVGRLGGLPRIFDPVLDGLPLGDAVNLMQRLGCCLTAGRDVRFGRLPTERRSEMMLAGYHAIQRGPEGVEEALELLLAAPGRLDQLRVQIGQLYCWFSRLPKGRLQSWMAERIANVVRRHRISWQGWDRHVGSSPVPDRISASQAKLLFGSGWERTVAVLEAAGLRCELQDRCRPTVDRRQVQMLAKRLETLVDVNALAKRVGITPASVRKLVEAEILPLDPLGQTASAFPRFDPAAVEAILGKMAGRAPFVASPPKGSACLAAAARSVGIVPLCRALLEGRLAPIGQLEAGPGFKRIFVPTTGIVEACRVRELPQVTLSEAGRILRMRQYGLALIAGTGLIPVGENSRGRRVLDRRDVEQFGSRFVSTTELARSRSTSARAILSRLTAAGCRPAIELAVRGQIEIRLFDRSCEIYLKTPQMKARERSAPSDIQGRYPV</sequence>
<protein>
    <submittedName>
        <fullName evidence="1">Uncharacterized protein</fullName>
    </submittedName>
</protein>
<dbReference type="EMBL" id="BJZT01000044">
    <property type="protein sequence ID" value="GEP01504.1"/>
    <property type="molecule type" value="Genomic_DNA"/>
</dbReference>
<comment type="caution">
    <text evidence="1">The sequence shown here is derived from an EMBL/GenBank/DDBJ whole genome shotgun (WGS) entry which is preliminary data.</text>
</comment>
<dbReference type="Proteomes" id="UP000321258">
    <property type="component" value="Unassembled WGS sequence"/>
</dbReference>
<dbReference type="AlphaFoldDB" id="A0A512IUW6"/>